<keyword evidence="5" id="KW-0998">Cell outer membrane</keyword>
<protein>
    <recommendedName>
        <fullName evidence="6">Bacterial surface antigen (D15) domain-containing protein</fullName>
    </recommendedName>
</protein>
<keyword evidence="8" id="KW-1185">Reference proteome</keyword>
<dbReference type="GO" id="GO:0019867">
    <property type="term" value="C:outer membrane"/>
    <property type="evidence" value="ECO:0007669"/>
    <property type="project" value="InterPro"/>
</dbReference>
<comment type="subcellular location">
    <subcellularLocation>
        <location evidence="1">Membrane</location>
    </subcellularLocation>
</comment>
<dbReference type="PANTHER" id="PTHR12815">
    <property type="entry name" value="SORTING AND ASSEMBLY MACHINERY SAMM50 PROTEIN FAMILY MEMBER"/>
    <property type="match status" value="1"/>
</dbReference>
<comment type="caution">
    <text evidence="7">The sequence shown here is derived from an EMBL/GenBank/DDBJ whole genome shotgun (WGS) entry which is preliminary data.</text>
</comment>
<gene>
    <name evidence="7" type="ORF">JCM15093_2462</name>
</gene>
<dbReference type="Pfam" id="PF01103">
    <property type="entry name" value="Omp85"/>
    <property type="match status" value="1"/>
</dbReference>
<dbReference type="eggNOG" id="COG4775">
    <property type="taxonomic scope" value="Bacteria"/>
</dbReference>
<keyword evidence="4" id="KW-0472">Membrane</keyword>
<accession>A0A069D477</accession>
<dbReference type="STRING" id="1121097.GCA_000428125_01039"/>
<dbReference type="InterPro" id="IPR000184">
    <property type="entry name" value="Bac_surfAg_D15"/>
</dbReference>
<reference evidence="7 8" key="1">
    <citation type="journal article" date="2015" name="Microbes Environ.">
        <title>Distribution and evolution of nitrogen fixation genes in the phylum bacteroidetes.</title>
        <authorList>
            <person name="Inoue J."/>
            <person name="Oshima K."/>
            <person name="Suda W."/>
            <person name="Sakamoto M."/>
            <person name="Iino T."/>
            <person name="Noda S."/>
            <person name="Hongoh Y."/>
            <person name="Hattori M."/>
            <person name="Ohkuma M."/>
        </authorList>
    </citation>
    <scope>NUCLEOTIDE SEQUENCE [LARGE SCALE GENOMIC DNA]</scope>
    <source>
        <strain evidence="7 8">JCM 15093</strain>
    </source>
</reference>
<keyword evidence="2" id="KW-0812">Transmembrane</keyword>
<dbReference type="EMBL" id="BAJS01000016">
    <property type="protein sequence ID" value="GAK37227.1"/>
    <property type="molecule type" value="Genomic_DNA"/>
</dbReference>
<evidence type="ECO:0000259" key="6">
    <source>
        <dbReference type="Pfam" id="PF01103"/>
    </source>
</evidence>
<evidence type="ECO:0000256" key="3">
    <source>
        <dbReference type="ARBA" id="ARBA00022729"/>
    </source>
</evidence>
<evidence type="ECO:0000256" key="1">
    <source>
        <dbReference type="ARBA" id="ARBA00004370"/>
    </source>
</evidence>
<dbReference type="PANTHER" id="PTHR12815:SF47">
    <property type="entry name" value="TRANSLOCATION AND ASSEMBLY MODULE SUBUNIT TAMA"/>
    <property type="match status" value="1"/>
</dbReference>
<evidence type="ECO:0000313" key="8">
    <source>
        <dbReference type="Proteomes" id="UP000027601"/>
    </source>
</evidence>
<feature type="domain" description="Bacterial surface antigen (D15)" evidence="6">
    <location>
        <begin position="141"/>
        <end position="384"/>
    </location>
</feature>
<name>A0A069D477_9BACE</name>
<evidence type="ECO:0000256" key="5">
    <source>
        <dbReference type="ARBA" id="ARBA00023237"/>
    </source>
</evidence>
<sequence>MAFEVEGTNSAGDLGAAASVSFQHRNLFHGSETFMVKLRGAYEAISGLQQGYSNDNYTEYGVESSINFPSFLFPFLAADFKNRIRATTEFGLQYNSQQRPEFSRKVASASWSYKWSNSRKSQHRFDLLDVSFLYFPWVSDTFKQKYEENNQSYIFEYNYKDRLIVRMGYMFNYNSAGERMANNTIKSNSFSIRAGLESAGNVMYAISNLTKQSKNSDGEYSLLSIPYAQYIKGDFDFSRNIVIDDKNAIAYHVGVGIAVPYGNSKSIPYIKQYFSGGANSVRGWSVRELGPGSFPGDGNYLNQSGDIKFDASIEYRSKLFWLLQGALFVDAGNIWTIKEYENQPGGQFDISKFYKQIAFAYGLGIRIDLDYLVFRIDGGMKALNPAYSSGKQRYPILNPNFKRDFTFHLAVGYPF</sequence>
<dbReference type="Gene3D" id="2.40.160.50">
    <property type="entry name" value="membrane protein fhac: a member of the omp85/tpsb transporter family"/>
    <property type="match status" value="1"/>
</dbReference>
<evidence type="ECO:0000256" key="4">
    <source>
        <dbReference type="ARBA" id="ARBA00023136"/>
    </source>
</evidence>
<keyword evidence="3" id="KW-0732">Signal</keyword>
<evidence type="ECO:0000313" key="7">
    <source>
        <dbReference type="EMBL" id="GAK37227.1"/>
    </source>
</evidence>
<proteinExistence type="predicted"/>
<dbReference type="Proteomes" id="UP000027601">
    <property type="component" value="Unassembled WGS sequence"/>
</dbReference>
<dbReference type="AlphaFoldDB" id="A0A069D477"/>
<evidence type="ECO:0000256" key="2">
    <source>
        <dbReference type="ARBA" id="ARBA00022692"/>
    </source>
</evidence>
<dbReference type="InterPro" id="IPR039910">
    <property type="entry name" value="D15-like"/>
</dbReference>
<organism evidence="7 8">
    <name type="scientific">Bacteroides graminisolvens DSM 19988 = JCM 15093</name>
    <dbReference type="NCBI Taxonomy" id="1121097"/>
    <lineage>
        <taxon>Bacteria</taxon>
        <taxon>Pseudomonadati</taxon>
        <taxon>Bacteroidota</taxon>
        <taxon>Bacteroidia</taxon>
        <taxon>Bacteroidales</taxon>
        <taxon>Bacteroidaceae</taxon>
        <taxon>Bacteroides</taxon>
    </lineage>
</organism>